<evidence type="ECO:0000256" key="1">
    <source>
        <dbReference type="ARBA" id="ARBA00022553"/>
    </source>
</evidence>
<keyword evidence="1 2" id="KW-0597">Phosphoprotein</keyword>
<dbReference type="PANTHER" id="PTHR44591">
    <property type="entry name" value="STRESS RESPONSE REGULATOR PROTEIN 1"/>
    <property type="match status" value="1"/>
</dbReference>
<organism evidence="4 5">
    <name type="scientific">Stenotrophomonas maltophilia</name>
    <name type="common">Pseudomonas maltophilia</name>
    <name type="synonym">Xanthomonas maltophilia</name>
    <dbReference type="NCBI Taxonomy" id="40324"/>
    <lineage>
        <taxon>Bacteria</taxon>
        <taxon>Pseudomonadati</taxon>
        <taxon>Pseudomonadota</taxon>
        <taxon>Gammaproteobacteria</taxon>
        <taxon>Lysobacterales</taxon>
        <taxon>Lysobacteraceae</taxon>
        <taxon>Stenotrophomonas</taxon>
        <taxon>Stenotrophomonas maltophilia group</taxon>
    </lineage>
</organism>
<dbReference type="Proteomes" id="UP001225498">
    <property type="component" value="Unassembled WGS sequence"/>
</dbReference>
<evidence type="ECO:0000313" key="5">
    <source>
        <dbReference type="Proteomes" id="UP001225498"/>
    </source>
</evidence>
<reference evidence="4" key="1">
    <citation type="submission" date="2023-08" db="EMBL/GenBank/DDBJ databases">
        <authorList>
            <consortium name="Clinical and Environmental Microbiology Branch: Whole genome sequencing antimicrobial resistance pathogens in the healthcare setting"/>
        </authorList>
    </citation>
    <scope>NUCLEOTIDE SEQUENCE</scope>
    <source>
        <strain evidence="4">2023CJ-00293</strain>
    </source>
</reference>
<evidence type="ECO:0000313" key="4">
    <source>
        <dbReference type="EMBL" id="EKZ1929397.1"/>
    </source>
</evidence>
<evidence type="ECO:0000256" key="2">
    <source>
        <dbReference type="PROSITE-ProRule" id="PRU00169"/>
    </source>
</evidence>
<protein>
    <submittedName>
        <fullName evidence="4">Response regulator</fullName>
    </submittedName>
</protein>
<dbReference type="EMBL" id="ABLTIR010000242">
    <property type="protein sequence ID" value="EKZ1929397.1"/>
    <property type="molecule type" value="Genomic_DNA"/>
</dbReference>
<feature type="modified residue" description="4-aspartylphosphate" evidence="2">
    <location>
        <position position="67"/>
    </location>
</feature>
<dbReference type="Pfam" id="PF00072">
    <property type="entry name" value="Response_reg"/>
    <property type="match status" value="1"/>
</dbReference>
<comment type="caution">
    <text evidence="4">The sequence shown here is derived from an EMBL/GenBank/DDBJ whole genome shotgun (WGS) entry which is preliminary data.</text>
</comment>
<dbReference type="Gene3D" id="3.40.50.2300">
    <property type="match status" value="1"/>
</dbReference>
<dbReference type="GO" id="GO:0000160">
    <property type="term" value="P:phosphorelay signal transduction system"/>
    <property type="evidence" value="ECO:0007669"/>
    <property type="project" value="InterPro"/>
</dbReference>
<dbReference type="InterPro" id="IPR001789">
    <property type="entry name" value="Sig_transdc_resp-reg_receiver"/>
</dbReference>
<dbReference type="InterPro" id="IPR050595">
    <property type="entry name" value="Bact_response_regulator"/>
</dbReference>
<gene>
    <name evidence="4" type="ORF">REH87_004468</name>
</gene>
<feature type="domain" description="Response regulatory" evidence="3">
    <location>
        <begin position="18"/>
        <end position="127"/>
    </location>
</feature>
<dbReference type="SUPFAM" id="SSF52172">
    <property type="entry name" value="CheY-like"/>
    <property type="match status" value="1"/>
</dbReference>
<dbReference type="RefSeq" id="WP_125899042.1">
    <property type="nucleotide sequence ID" value="NZ_AP021908.1"/>
</dbReference>
<name>A0AAI9G6X0_STEMA</name>
<dbReference type="SMART" id="SM00448">
    <property type="entry name" value="REC"/>
    <property type="match status" value="1"/>
</dbReference>
<sequence length="133" mass="14614">MGERAMATDAYSQGRLGSLLVMEDDPDLSGMLKEILAMQGYEVDVVASAADAFDRIEAKAFHAAILDIQTQDGASMSVADYLLSHRIPYMFASGVPNPQLPDAHQWATFLPKPYRIKELMSALDRTRQIGIPV</sequence>
<evidence type="ECO:0000259" key="3">
    <source>
        <dbReference type="PROSITE" id="PS50110"/>
    </source>
</evidence>
<dbReference type="AlphaFoldDB" id="A0AAI9G6X0"/>
<accession>A0AAI9G6X0</accession>
<proteinExistence type="predicted"/>
<dbReference type="PANTHER" id="PTHR44591:SF3">
    <property type="entry name" value="RESPONSE REGULATORY DOMAIN-CONTAINING PROTEIN"/>
    <property type="match status" value="1"/>
</dbReference>
<dbReference type="PROSITE" id="PS50110">
    <property type="entry name" value="RESPONSE_REGULATORY"/>
    <property type="match status" value="1"/>
</dbReference>
<dbReference type="InterPro" id="IPR011006">
    <property type="entry name" value="CheY-like_superfamily"/>
</dbReference>